<feature type="transmembrane region" description="Helical" evidence="1">
    <location>
        <begin position="12"/>
        <end position="31"/>
    </location>
</feature>
<keyword evidence="1" id="KW-0472">Membrane</keyword>
<feature type="transmembrane region" description="Helical" evidence="1">
    <location>
        <begin position="73"/>
        <end position="96"/>
    </location>
</feature>
<evidence type="ECO:0000256" key="1">
    <source>
        <dbReference type="SAM" id="Phobius"/>
    </source>
</evidence>
<evidence type="ECO:0000313" key="2">
    <source>
        <dbReference type="EMBL" id="OGC33983.1"/>
    </source>
</evidence>
<dbReference type="STRING" id="1802583.A2311_05660"/>
<feature type="transmembrane region" description="Helical" evidence="1">
    <location>
        <begin position="37"/>
        <end position="61"/>
    </location>
</feature>
<organism evidence="2 3">
    <name type="scientific">candidate division WOR-1 bacterium RIFOXYB2_FULL_48_7</name>
    <dbReference type="NCBI Taxonomy" id="1802583"/>
    <lineage>
        <taxon>Bacteria</taxon>
        <taxon>Bacillati</taxon>
        <taxon>Saganbacteria</taxon>
    </lineage>
</organism>
<accession>A0A1F4TPH8</accession>
<feature type="transmembrane region" description="Helical" evidence="1">
    <location>
        <begin position="134"/>
        <end position="155"/>
    </location>
</feature>
<sequence length="160" mass="17382">MELNDSQKTGFSFGLTSAIVTTLGLMVGLNSGTHSKLVVIGGILTIAIADAFSDALGIHISEEAEEKHSTAEIWTSTLMTFFTKFFFALTFLVAIVCFELSLAVIINIVYGLTLLGIFSYYIGRGGKTNPWMVVYEHVLIALVVIFVTNFVGGWISQIFG</sequence>
<name>A0A1F4TPH8_UNCSA</name>
<gene>
    <name evidence="2" type="ORF">A2311_05660</name>
</gene>
<keyword evidence="1" id="KW-0812">Transmembrane</keyword>
<evidence type="ECO:0000313" key="3">
    <source>
        <dbReference type="Proteomes" id="UP000178951"/>
    </source>
</evidence>
<dbReference type="EMBL" id="MEUF01000051">
    <property type="protein sequence ID" value="OGC33983.1"/>
    <property type="molecule type" value="Genomic_DNA"/>
</dbReference>
<feature type="transmembrane region" description="Helical" evidence="1">
    <location>
        <begin position="102"/>
        <end position="122"/>
    </location>
</feature>
<keyword evidence="1" id="KW-1133">Transmembrane helix</keyword>
<reference evidence="2 3" key="1">
    <citation type="journal article" date="2016" name="Nat. Commun.">
        <title>Thousands of microbial genomes shed light on interconnected biogeochemical processes in an aquifer system.</title>
        <authorList>
            <person name="Anantharaman K."/>
            <person name="Brown C.T."/>
            <person name="Hug L.A."/>
            <person name="Sharon I."/>
            <person name="Castelle C.J."/>
            <person name="Probst A.J."/>
            <person name="Thomas B.C."/>
            <person name="Singh A."/>
            <person name="Wilkins M.J."/>
            <person name="Karaoz U."/>
            <person name="Brodie E.L."/>
            <person name="Williams K.H."/>
            <person name="Hubbard S.S."/>
            <person name="Banfield J.F."/>
        </authorList>
    </citation>
    <scope>NUCLEOTIDE SEQUENCE [LARGE SCALE GENOMIC DNA]</scope>
</reference>
<evidence type="ECO:0008006" key="4">
    <source>
        <dbReference type="Google" id="ProtNLM"/>
    </source>
</evidence>
<proteinExistence type="predicted"/>
<dbReference type="AlphaFoldDB" id="A0A1F4TPH8"/>
<protein>
    <recommendedName>
        <fullName evidence="4">VIT family protein</fullName>
    </recommendedName>
</protein>
<comment type="caution">
    <text evidence="2">The sequence shown here is derived from an EMBL/GenBank/DDBJ whole genome shotgun (WGS) entry which is preliminary data.</text>
</comment>
<dbReference type="Proteomes" id="UP000178951">
    <property type="component" value="Unassembled WGS sequence"/>
</dbReference>